<reference evidence="2 3" key="1">
    <citation type="submission" date="2016-05" db="EMBL/GenBank/DDBJ databases">
        <title>Genome sequencing reveals origins of a unique bacterial endosymbiosis in the earliest lineages of terrestrial Fungi.</title>
        <authorList>
            <consortium name="DOE Joint Genome Institute"/>
            <person name="Uehling J."/>
            <person name="Gryganskyi A."/>
            <person name="Hameed K."/>
            <person name="Tschaplinski T."/>
            <person name="Misztal P."/>
            <person name="Wu S."/>
            <person name="Desiro A."/>
            <person name="Vande Pol N."/>
            <person name="Du Z.-Y."/>
            <person name="Zienkiewicz A."/>
            <person name="Zienkiewicz K."/>
            <person name="Morin E."/>
            <person name="Tisserant E."/>
            <person name="Splivallo R."/>
            <person name="Hainaut M."/>
            <person name="Henrissat B."/>
            <person name="Ohm R."/>
            <person name="Kuo A."/>
            <person name="Yan J."/>
            <person name="Lipzen A."/>
            <person name="Nolan M."/>
            <person name="Labutti K."/>
            <person name="Barry K."/>
            <person name="Goldstein A."/>
            <person name="Labbe J."/>
            <person name="Schadt C."/>
            <person name="Tuskan G."/>
            <person name="Grigoriev I."/>
            <person name="Martin F."/>
            <person name="Vilgalys R."/>
            <person name="Bonito G."/>
        </authorList>
    </citation>
    <scope>NUCLEOTIDE SEQUENCE [LARGE SCALE GENOMIC DNA]</scope>
    <source>
        <strain evidence="2 3">AG-77</strain>
    </source>
</reference>
<evidence type="ECO:0000259" key="1">
    <source>
        <dbReference type="PROSITE" id="PS51397"/>
    </source>
</evidence>
<dbReference type="GO" id="GO:0005634">
    <property type="term" value="C:nucleus"/>
    <property type="evidence" value="ECO:0007669"/>
    <property type="project" value="TreeGrafter"/>
</dbReference>
<dbReference type="GO" id="GO:0006281">
    <property type="term" value="P:DNA repair"/>
    <property type="evidence" value="ECO:0007669"/>
    <property type="project" value="TreeGrafter"/>
</dbReference>
<accession>A0A197JIW2</accession>
<proteinExistence type="predicted"/>
<dbReference type="PANTHER" id="PTHR46622">
    <property type="entry name" value="DNA-DEPENDENT METALLOPROTEASE WSS1"/>
    <property type="match status" value="1"/>
</dbReference>
<feature type="non-terminal residue" evidence="2">
    <location>
        <position position="181"/>
    </location>
</feature>
<protein>
    <submittedName>
        <fullName evidence="2">WLM-domain-containing protein</fullName>
    </submittedName>
</protein>
<feature type="domain" description="WLM" evidence="1">
    <location>
        <begin position="2"/>
        <end position="180"/>
    </location>
</feature>
<dbReference type="Proteomes" id="UP000078512">
    <property type="component" value="Unassembled WGS sequence"/>
</dbReference>
<organism evidence="2 3">
    <name type="scientific">Linnemannia elongata AG-77</name>
    <dbReference type="NCBI Taxonomy" id="1314771"/>
    <lineage>
        <taxon>Eukaryota</taxon>
        <taxon>Fungi</taxon>
        <taxon>Fungi incertae sedis</taxon>
        <taxon>Mucoromycota</taxon>
        <taxon>Mortierellomycotina</taxon>
        <taxon>Mortierellomycetes</taxon>
        <taxon>Mortierellales</taxon>
        <taxon>Mortierellaceae</taxon>
        <taxon>Linnemannia</taxon>
    </lineage>
</organism>
<dbReference type="InterPro" id="IPR053000">
    <property type="entry name" value="WSS1-like_metalloprotease"/>
</dbReference>
<dbReference type="OrthoDB" id="261960at2759"/>
<dbReference type="InterPro" id="IPR013536">
    <property type="entry name" value="WLM_dom"/>
</dbReference>
<dbReference type="PROSITE" id="PS51397">
    <property type="entry name" value="WLM"/>
    <property type="match status" value="1"/>
</dbReference>
<evidence type="ECO:0000313" key="2">
    <source>
        <dbReference type="EMBL" id="OAQ24918.1"/>
    </source>
</evidence>
<evidence type="ECO:0000313" key="3">
    <source>
        <dbReference type="Proteomes" id="UP000078512"/>
    </source>
</evidence>
<dbReference type="STRING" id="1314771.A0A197JIW2"/>
<dbReference type="AlphaFoldDB" id="A0A197JIW2"/>
<dbReference type="GO" id="GO:0008237">
    <property type="term" value="F:metallopeptidase activity"/>
    <property type="evidence" value="ECO:0007669"/>
    <property type="project" value="TreeGrafter"/>
</dbReference>
<dbReference type="EMBL" id="KV442086">
    <property type="protein sequence ID" value="OAQ24918.1"/>
    <property type="molecule type" value="Genomic_DNA"/>
</dbReference>
<dbReference type="PANTHER" id="PTHR46622:SF1">
    <property type="entry name" value="DNA-DEPENDENT METALLOPROTEASE WSS1"/>
    <property type="match status" value="1"/>
</dbReference>
<gene>
    <name evidence="2" type="ORF">K457DRAFT_81366</name>
</gene>
<dbReference type="Pfam" id="PF08325">
    <property type="entry name" value="WLM"/>
    <property type="match status" value="1"/>
</dbReference>
<keyword evidence="3" id="KW-1185">Reference proteome</keyword>
<sequence length="181" mass="19965">MSSNSSSLDLVSSFTCLTSKHNHEEAMRLLKKVATMVRPIMKAHGWKITTLAEFYTKGLLGMNTNRGWKIQLCLRYHNDENTFLPWEDILGTMLHELAHNIRGPHDQQFYKALDGLNDEYDKIVASGYTGEGFDTAGHRLGGAIGAGLVTSGTRAAAVVAAERRRQMNEMMLPAGGRKLGG</sequence>
<name>A0A197JIW2_9FUNG</name>